<accession>A0A5Q2TGP9</accession>
<evidence type="ECO:0000313" key="3">
    <source>
        <dbReference type="Proteomes" id="UP000339690"/>
    </source>
</evidence>
<keyword evidence="3" id="KW-1185">Reference proteome</keyword>
<gene>
    <name evidence="2" type="ORF">GI584_00090</name>
</gene>
<evidence type="ECO:0000313" key="2">
    <source>
        <dbReference type="EMBL" id="QGH32578.1"/>
    </source>
</evidence>
<name>A0A5Q2TGP9_9BACI</name>
<dbReference type="KEGG" id="grc:GI584_00090"/>
<organism evidence="2 3">
    <name type="scientific">Gracilibacillus salitolerans</name>
    <dbReference type="NCBI Taxonomy" id="2663022"/>
    <lineage>
        <taxon>Bacteria</taxon>
        <taxon>Bacillati</taxon>
        <taxon>Bacillota</taxon>
        <taxon>Bacilli</taxon>
        <taxon>Bacillales</taxon>
        <taxon>Bacillaceae</taxon>
        <taxon>Gracilibacillus</taxon>
    </lineage>
</organism>
<dbReference type="RefSeq" id="WP_153789852.1">
    <property type="nucleotide sequence ID" value="NZ_CP045915.1"/>
</dbReference>
<dbReference type="EMBL" id="CP045915">
    <property type="protein sequence ID" value="QGH32578.1"/>
    <property type="molecule type" value="Genomic_DNA"/>
</dbReference>
<dbReference type="AlphaFoldDB" id="A0A5Q2TGP9"/>
<feature type="domain" description="IrrE N-terminal-like" evidence="1">
    <location>
        <begin position="47"/>
        <end position="147"/>
    </location>
</feature>
<sequence>MNYIYKPFDLENWITKHYIQIGITTPEQINLKQIALSFHIWTSYKEKRSFAFQDGKYRIINIDARLTEQEQREQFFHELCHLLRHCGSQLIMPKAFRELQEWDAIRFTKYAAIPYSMLQLFDLKSDYIIEEIAESFKVHEDLARERMEGIYRNRKPLRKSDKIG</sequence>
<proteinExistence type="predicted"/>
<dbReference type="Proteomes" id="UP000339690">
    <property type="component" value="Chromosome"/>
</dbReference>
<evidence type="ECO:0000259" key="1">
    <source>
        <dbReference type="Pfam" id="PF06114"/>
    </source>
</evidence>
<reference evidence="2 3" key="1">
    <citation type="submission" date="2019-11" db="EMBL/GenBank/DDBJ databases">
        <title>Gracilibacillus salitolerans sp. nov., a moderate halophile isolated from a saline soil in northwest China.</title>
        <authorList>
            <person name="Gan L."/>
        </authorList>
    </citation>
    <scope>NUCLEOTIDE SEQUENCE [LARGE SCALE GENOMIC DNA]</scope>
    <source>
        <strain evidence="2 3">SCU50</strain>
    </source>
</reference>
<protein>
    <submittedName>
        <fullName evidence="2">ImmA/IrrE family metallo-endopeptidase</fullName>
    </submittedName>
</protein>
<dbReference type="Pfam" id="PF06114">
    <property type="entry name" value="Peptidase_M78"/>
    <property type="match status" value="1"/>
</dbReference>
<dbReference type="InterPro" id="IPR010359">
    <property type="entry name" value="IrrE_HExxH"/>
</dbReference>